<feature type="transmembrane region" description="Helical" evidence="6">
    <location>
        <begin position="105"/>
        <end position="124"/>
    </location>
</feature>
<dbReference type="SUPFAM" id="SSF103481">
    <property type="entry name" value="Multidrug resistance efflux transporter EmrE"/>
    <property type="match status" value="2"/>
</dbReference>
<feature type="transmembrane region" description="Helical" evidence="6">
    <location>
        <begin position="136"/>
        <end position="154"/>
    </location>
</feature>
<evidence type="ECO:0000313" key="8">
    <source>
        <dbReference type="EMBL" id="KEP69587.1"/>
    </source>
</evidence>
<evidence type="ECO:0000256" key="4">
    <source>
        <dbReference type="ARBA" id="ARBA00022989"/>
    </source>
</evidence>
<evidence type="ECO:0000259" key="7">
    <source>
        <dbReference type="Pfam" id="PF00892"/>
    </source>
</evidence>
<feature type="transmembrane region" description="Helical" evidence="6">
    <location>
        <begin position="81"/>
        <end position="99"/>
    </location>
</feature>
<reference evidence="8 9" key="1">
    <citation type="submission" date="2014-03" db="EMBL/GenBank/DDBJ databases">
        <title>The draft genome sequence of Thioclava dalianensis DLFJ1-1.</title>
        <authorList>
            <person name="Lai Q."/>
            <person name="Shao Z."/>
        </authorList>
    </citation>
    <scope>NUCLEOTIDE SEQUENCE [LARGE SCALE GENOMIC DNA]</scope>
    <source>
        <strain evidence="8 9">DLFJ1-1</strain>
    </source>
</reference>
<protein>
    <submittedName>
        <fullName evidence="8">Multi-pass membrane protein</fullName>
    </submittedName>
</protein>
<dbReference type="PANTHER" id="PTHR22911:SF6">
    <property type="entry name" value="SOLUTE CARRIER FAMILY 35 MEMBER G1"/>
    <property type="match status" value="1"/>
</dbReference>
<evidence type="ECO:0000256" key="2">
    <source>
        <dbReference type="ARBA" id="ARBA00009853"/>
    </source>
</evidence>
<comment type="subcellular location">
    <subcellularLocation>
        <location evidence="1">Membrane</location>
        <topology evidence="1">Multi-pass membrane protein</topology>
    </subcellularLocation>
</comment>
<feature type="transmembrane region" description="Helical" evidence="6">
    <location>
        <begin position="190"/>
        <end position="212"/>
    </location>
</feature>
<evidence type="ECO:0000313" key="9">
    <source>
        <dbReference type="Proteomes" id="UP000027725"/>
    </source>
</evidence>
<dbReference type="InterPro" id="IPR000620">
    <property type="entry name" value="EamA_dom"/>
</dbReference>
<dbReference type="GO" id="GO:0016020">
    <property type="term" value="C:membrane"/>
    <property type="evidence" value="ECO:0007669"/>
    <property type="project" value="UniProtKB-SubCell"/>
</dbReference>
<feature type="transmembrane region" description="Helical" evidence="6">
    <location>
        <begin position="281"/>
        <end position="299"/>
    </location>
</feature>
<gene>
    <name evidence="8" type="ORF">DL1_03010</name>
</gene>
<evidence type="ECO:0000256" key="3">
    <source>
        <dbReference type="ARBA" id="ARBA00022692"/>
    </source>
</evidence>
<feature type="domain" description="EamA" evidence="7">
    <location>
        <begin position="30"/>
        <end position="150"/>
    </location>
</feature>
<dbReference type="RefSeq" id="WP_051693492.1">
    <property type="nucleotide sequence ID" value="NZ_FOVB01000002.1"/>
</dbReference>
<comment type="caution">
    <text evidence="8">The sequence shown here is derived from an EMBL/GenBank/DDBJ whole genome shotgun (WGS) entry which is preliminary data.</text>
</comment>
<comment type="similarity">
    <text evidence="2">Belongs to the drug/metabolite transporter (DMT) superfamily. 10 TMS drug/metabolite exporter (DME) (TC 2.A.7.3) family.</text>
</comment>
<name>A0A074U4L0_9RHOB</name>
<feature type="transmembrane region" description="Helical" evidence="6">
    <location>
        <begin position="160"/>
        <end position="178"/>
    </location>
</feature>
<feature type="transmembrane region" description="Helical" evidence="6">
    <location>
        <begin position="255"/>
        <end position="275"/>
    </location>
</feature>
<dbReference type="Proteomes" id="UP000027725">
    <property type="component" value="Unassembled WGS sequence"/>
</dbReference>
<keyword evidence="9" id="KW-1185">Reference proteome</keyword>
<dbReference type="Gene3D" id="1.10.3730.20">
    <property type="match status" value="1"/>
</dbReference>
<evidence type="ECO:0000256" key="1">
    <source>
        <dbReference type="ARBA" id="ARBA00004141"/>
    </source>
</evidence>
<dbReference type="eggNOG" id="COG0697">
    <property type="taxonomic scope" value="Bacteria"/>
</dbReference>
<organism evidence="8 9">
    <name type="scientific">Thioclava dalianensis</name>
    <dbReference type="NCBI Taxonomy" id="1185766"/>
    <lineage>
        <taxon>Bacteria</taxon>
        <taxon>Pseudomonadati</taxon>
        <taxon>Pseudomonadota</taxon>
        <taxon>Alphaproteobacteria</taxon>
        <taxon>Rhodobacterales</taxon>
        <taxon>Paracoccaceae</taxon>
        <taxon>Thioclava</taxon>
    </lineage>
</organism>
<feature type="domain" description="EamA" evidence="7">
    <location>
        <begin position="161"/>
        <end position="295"/>
    </location>
</feature>
<feature type="transmembrane region" description="Helical" evidence="6">
    <location>
        <begin position="224"/>
        <end position="248"/>
    </location>
</feature>
<feature type="transmembrane region" description="Helical" evidence="6">
    <location>
        <begin position="51"/>
        <end position="69"/>
    </location>
</feature>
<dbReference type="InterPro" id="IPR037185">
    <property type="entry name" value="EmrE-like"/>
</dbReference>
<dbReference type="EMBL" id="JHEH01000012">
    <property type="protein sequence ID" value="KEP69587.1"/>
    <property type="molecule type" value="Genomic_DNA"/>
</dbReference>
<evidence type="ECO:0000256" key="5">
    <source>
        <dbReference type="ARBA" id="ARBA00023136"/>
    </source>
</evidence>
<keyword evidence="5 6" id="KW-0472">Membrane</keyword>
<evidence type="ECO:0000256" key="6">
    <source>
        <dbReference type="SAM" id="Phobius"/>
    </source>
</evidence>
<dbReference type="PANTHER" id="PTHR22911">
    <property type="entry name" value="ACYL-MALONYL CONDENSING ENZYME-RELATED"/>
    <property type="match status" value="1"/>
</dbReference>
<accession>A0A074U4L0</accession>
<proteinExistence type="inferred from homology"/>
<dbReference type="AlphaFoldDB" id="A0A074U4L0"/>
<keyword evidence="3 6" id="KW-0812">Transmembrane</keyword>
<keyword evidence="4 6" id="KW-1133">Transmembrane helix</keyword>
<sequence length="317" mass="33646">MPETAPLSHPADLAPTQVAGMIAMCSAMGLLPIGDSIAKILTGIAAPFDVTAWRTIVQALCFLIVLIVIRRKLRGPLFSWHTLASGALVAVASVSLITAFQTMPIATAIAIFFIEPLLLTLLCGPFLGEKPGPRRYIAVAVGLLGALIVIRPNFAIFGPVVLLPALGALAYALNMIVVRKATRTRSAMSFQIGAAFCGGGIFVLALSVTTLMGRNPTSFVEMPVWVWIAVAVSGALGAVTFLLITLAFSKAEASLLAPFQYLEIFGATIVGYLIFGDFPDALTILGTSIILASGIYVFYRERKVGAKPRKIRARADR</sequence>
<dbReference type="Pfam" id="PF00892">
    <property type="entry name" value="EamA"/>
    <property type="match status" value="2"/>
</dbReference>